<sequence>MAFHVSLLLKVLLLLGIAATEVASQGNRKFTIQNNCKETVWPGITNGESFNRSGFELKPGQSAVYSPSATWSGRIWGRTGCNFDKNGNGACQTGACGNSLSCLGPGSSPVSIAEFTLGDPDYYDVSLVSGFNLPIVIKPINAKVNCSTAGCDGDLRSNCPSELTVKFNGKVIACDSACDKFNTDEYCCRGAFGTAESCQPSNYSKAFKSFCPDAYSYAKDDPTSLKTCSSPEYVVSFCSSRNGTVCSVHDGTLKCSGSTDLRAPSYGWWFPAIVLPMIVGTHQFLGFIM</sequence>
<proteinExistence type="inferred from homology"/>
<feature type="disulfide bond" evidence="3">
    <location>
        <begin position="159"/>
        <end position="174"/>
    </location>
</feature>
<keyword evidence="7" id="KW-1185">Reference proteome</keyword>
<comment type="caution">
    <text evidence="6">The sequence shown here is derived from an EMBL/GenBank/DDBJ whole genome shotgun (WGS) entry which is preliminary data.</text>
</comment>
<gene>
    <name evidence="6" type="ORF">ACJRO7_026719</name>
</gene>
<dbReference type="PRINTS" id="PR00347">
    <property type="entry name" value="THAUMATIN"/>
</dbReference>
<dbReference type="PIRSF" id="PIRSF002703">
    <property type="entry name" value="Thaumatin"/>
    <property type="match status" value="1"/>
</dbReference>
<dbReference type="Proteomes" id="UP001634007">
    <property type="component" value="Unassembled WGS sequence"/>
</dbReference>
<feature type="disulfide bond" evidence="3">
    <location>
        <begin position="178"/>
        <end position="187"/>
    </location>
</feature>
<feature type="disulfide bond" evidence="3">
    <location>
        <begin position="188"/>
        <end position="198"/>
    </location>
</feature>
<feature type="disulfide bond" evidence="3">
    <location>
        <begin position="36"/>
        <end position="238"/>
    </location>
</feature>
<evidence type="ECO:0000313" key="6">
    <source>
        <dbReference type="EMBL" id="KAL3729630.1"/>
    </source>
</evidence>
<dbReference type="InterPro" id="IPR001938">
    <property type="entry name" value="Thaumatin"/>
</dbReference>
<evidence type="ECO:0000256" key="1">
    <source>
        <dbReference type="ARBA" id="ARBA00010607"/>
    </source>
</evidence>
<keyword evidence="4" id="KW-1133">Transmembrane helix</keyword>
<comment type="similarity">
    <text evidence="1">Belongs to the thaumatin family.</text>
</comment>
<dbReference type="InterPro" id="IPR037176">
    <property type="entry name" value="Osmotin/thaumatin-like_sf"/>
</dbReference>
<evidence type="ECO:0000256" key="4">
    <source>
        <dbReference type="SAM" id="Phobius"/>
    </source>
</evidence>
<keyword evidence="4" id="KW-0472">Membrane</keyword>
<keyword evidence="2 3" id="KW-1015">Disulfide bond</keyword>
<reference evidence="6 7" key="1">
    <citation type="submission" date="2024-11" db="EMBL/GenBank/DDBJ databases">
        <title>Chromosome-level genome assembly of Eucalyptus globulus Labill. provides insights into its genome evolution.</title>
        <authorList>
            <person name="Li X."/>
        </authorList>
    </citation>
    <scope>NUCLEOTIDE SEQUENCE [LARGE SCALE GENOMIC DNA]</scope>
    <source>
        <strain evidence="6">CL2024</strain>
        <tissue evidence="6">Fresh tender leaves</tissue>
    </source>
</reference>
<dbReference type="SMART" id="SM00205">
    <property type="entry name" value="THN"/>
    <property type="match status" value="1"/>
</dbReference>
<dbReference type="CDD" id="cd09218">
    <property type="entry name" value="TLP-PA"/>
    <property type="match status" value="1"/>
</dbReference>
<keyword evidence="5" id="KW-0732">Signal</keyword>
<dbReference type="FunFam" id="2.60.110.10:FF:000002">
    <property type="entry name" value="Thaumatin-like protein 1a"/>
    <property type="match status" value="1"/>
</dbReference>
<feature type="chain" id="PRO_5044879225" description="Thaumatin-like protein" evidence="5">
    <location>
        <begin position="20"/>
        <end position="289"/>
    </location>
</feature>
<evidence type="ECO:0000256" key="3">
    <source>
        <dbReference type="PIRSR" id="PIRSR002703-1"/>
    </source>
</evidence>
<dbReference type="PROSITE" id="PS51367">
    <property type="entry name" value="THAUMATIN_2"/>
    <property type="match status" value="1"/>
</dbReference>
<feature type="transmembrane region" description="Helical" evidence="4">
    <location>
        <begin position="266"/>
        <end position="288"/>
    </location>
</feature>
<feature type="signal peptide" evidence="5">
    <location>
        <begin position="1"/>
        <end position="19"/>
    </location>
</feature>
<feature type="disulfide bond" evidence="3">
    <location>
        <begin position="146"/>
        <end position="228"/>
    </location>
</feature>
<accession>A0ABD3K1K2</accession>
<evidence type="ECO:0008006" key="8">
    <source>
        <dbReference type="Google" id="ProtNLM"/>
    </source>
</evidence>
<organism evidence="6 7">
    <name type="scientific">Eucalyptus globulus</name>
    <name type="common">Tasmanian blue gum</name>
    <dbReference type="NCBI Taxonomy" id="34317"/>
    <lineage>
        <taxon>Eukaryota</taxon>
        <taxon>Viridiplantae</taxon>
        <taxon>Streptophyta</taxon>
        <taxon>Embryophyta</taxon>
        <taxon>Tracheophyta</taxon>
        <taxon>Spermatophyta</taxon>
        <taxon>Magnoliopsida</taxon>
        <taxon>eudicotyledons</taxon>
        <taxon>Gunneridae</taxon>
        <taxon>Pentapetalae</taxon>
        <taxon>rosids</taxon>
        <taxon>malvids</taxon>
        <taxon>Myrtales</taxon>
        <taxon>Myrtaceae</taxon>
        <taxon>Myrtoideae</taxon>
        <taxon>Eucalypteae</taxon>
        <taxon>Eucalyptus</taxon>
    </lineage>
</organism>
<dbReference type="SUPFAM" id="SSF49870">
    <property type="entry name" value="Osmotin, thaumatin-like protein"/>
    <property type="match status" value="1"/>
</dbReference>
<keyword evidence="4" id="KW-0812">Transmembrane</keyword>
<feature type="disulfide bond" evidence="3">
    <location>
        <begin position="81"/>
        <end position="91"/>
    </location>
</feature>
<dbReference type="Gene3D" id="2.60.110.10">
    <property type="entry name" value="Thaumatin"/>
    <property type="match status" value="1"/>
</dbReference>
<evidence type="ECO:0000256" key="2">
    <source>
        <dbReference type="ARBA" id="ARBA00023157"/>
    </source>
</evidence>
<feature type="disulfide bond" evidence="3">
    <location>
        <begin position="96"/>
        <end position="102"/>
    </location>
</feature>
<dbReference type="PANTHER" id="PTHR31048">
    <property type="entry name" value="OS03G0233200 PROTEIN"/>
    <property type="match status" value="1"/>
</dbReference>
<dbReference type="EMBL" id="JBJKBG010000007">
    <property type="protein sequence ID" value="KAL3729630.1"/>
    <property type="molecule type" value="Genomic_DNA"/>
</dbReference>
<dbReference type="Pfam" id="PF00314">
    <property type="entry name" value="Thaumatin"/>
    <property type="match status" value="1"/>
</dbReference>
<dbReference type="AlphaFoldDB" id="A0ABD3K1K2"/>
<name>A0ABD3K1K2_EUCGL</name>
<feature type="disulfide bond" evidence="3">
    <location>
        <begin position="151"/>
        <end position="211"/>
    </location>
</feature>
<protein>
    <recommendedName>
        <fullName evidence="8">Thaumatin-like protein</fullName>
    </recommendedName>
</protein>
<evidence type="ECO:0000256" key="5">
    <source>
        <dbReference type="SAM" id="SignalP"/>
    </source>
</evidence>
<evidence type="ECO:0000313" key="7">
    <source>
        <dbReference type="Proteomes" id="UP001634007"/>
    </source>
</evidence>